<dbReference type="OrthoDB" id="8937644at2759"/>
<evidence type="ECO:0000313" key="3">
    <source>
        <dbReference type="RefSeq" id="XP_042624060.1"/>
    </source>
</evidence>
<keyword evidence="1" id="KW-0812">Transmembrane</keyword>
<organism evidence="3">
    <name type="scientific">Cyprinus carpio</name>
    <name type="common">Common carp</name>
    <dbReference type="NCBI Taxonomy" id="7962"/>
    <lineage>
        <taxon>Eukaryota</taxon>
        <taxon>Metazoa</taxon>
        <taxon>Chordata</taxon>
        <taxon>Craniata</taxon>
        <taxon>Vertebrata</taxon>
        <taxon>Euteleostomi</taxon>
        <taxon>Actinopterygii</taxon>
        <taxon>Neopterygii</taxon>
        <taxon>Teleostei</taxon>
        <taxon>Ostariophysi</taxon>
        <taxon>Cypriniformes</taxon>
        <taxon>Cyprinidae</taxon>
        <taxon>Cyprininae</taxon>
        <taxon>Cyprinus</taxon>
    </lineage>
</organism>
<feature type="signal peptide" evidence="2">
    <location>
        <begin position="1"/>
        <end position="29"/>
    </location>
</feature>
<evidence type="ECO:0000256" key="1">
    <source>
        <dbReference type="SAM" id="Phobius"/>
    </source>
</evidence>
<dbReference type="KEGG" id="ccar:122147077"/>
<feature type="transmembrane region" description="Helical" evidence="1">
    <location>
        <begin position="151"/>
        <end position="171"/>
    </location>
</feature>
<keyword evidence="1" id="KW-0472">Membrane</keyword>
<gene>
    <name evidence="3" type="primary">LOC122147077</name>
</gene>
<sequence>MSISLITIMNAVNAVQLFILVWTFTAVCQDDKKISVSCDDVTGFVGKEVTLTCSVSLQITECCIIMYKFQYPEIFNDSAICYQDFLVNSCEQRNSFTCSYTPTTAMREQFRFFVQTTCGRTPSKFTVDISVSTETSGSSPPETAAGSKGTVITVVVVGFIIIIIIIMTAIICKTKPNFTKLCRCQNWMFLKVRHDEDNNRPGIEIL</sequence>
<keyword evidence="1" id="KW-1133">Transmembrane helix</keyword>
<dbReference type="RefSeq" id="XP_042624060.1">
    <property type="nucleotide sequence ID" value="XM_042768126.1"/>
</dbReference>
<proteinExistence type="predicted"/>
<dbReference type="GeneID" id="122147077"/>
<protein>
    <submittedName>
        <fullName evidence="3">Uncharacterized protein LOC122147077 isoform X1</fullName>
    </submittedName>
</protein>
<dbReference type="AlphaFoldDB" id="A0A9Q9YPL5"/>
<dbReference type="Proteomes" id="UP001155660">
    <property type="component" value="Chromosome A12"/>
</dbReference>
<name>A0A9Q9YPL5_CYPCA</name>
<keyword evidence="2" id="KW-0732">Signal</keyword>
<accession>A0A9Q9YPL5</accession>
<reference evidence="3" key="1">
    <citation type="submission" date="2025-08" db="UniProtKB">
        <authorList>
            <consortium name="RefSeq"/>
        </authorList>
    </citation>
    <scope>IDENTIFICATION</scope>
    <source>
        <tissue evidence="3">Muscle</tissue>
    </source>
</reference>
<feature type="chain" id="PRO_5040503185" evidence="2">
    <location>
        <begin position="30"/>
        <end position="206"/>
    </location>
</feature>
<evidence type="ECO:0000256" key="2">
    <source>
        <dbReference type="SAM" id="SignalP"/>
    </source>
</evidence>